<comment type="caution">
    <text evidence="1">The sequence shown here is derived from an EMBL/GenBank/DDBJ whole genome shotgun (WGS) entry which is preliminary data.</text>
</comment>
<evidence type="ECO:0000313" key="1">
    <source>
        <dbReference type="EMBL" id="KAH7975151.1"/>
    </source>
</evidence>
<sequence length="468" mass="51912">MEQTSLVRQLLKLAAPQTSLLKETKTRVSFLFDPREAAALDVDTAYAIGTTGLEELSTLNEAFSRFEENLFSENAKFFERAVKSREENAILDGQIEDFLLHLSPHFLLRPAHKALEWLVYRFHVHEYNVDALLRCVLPFHETRVFARALQLLDLSSKTSKWHWLHCLQKPGLSLTKTALVTQCTRDPGTLKFVCEVLVATRKVHSENAVALRPAIGLYASTVLGTLEAMKKVTDQTVAMLLPYILKGLASSATPDHRAATYLVVGQLARRSVLNREFAHELLVRVAKSLKPSSNSGASLSGGLLCLLVFMTLQGIEELPKASFQVLVKHKKSLVAALEELSTKHSVLPILKPLLAQLTKSVLESPRSEDEDAGKKAAILKALIQLALSLDKCSDFVVCLFFDTYIELHTSTKASNSGDASDPASDEAVLDIMKMLRQRCPDEVDACLERHLCGENEQARLAAEQLTRT</sequence>
<accession>A0ACB8DS04</accession>
<reference evidence="1" key="1">
    <citation type="submission" date="2020-05" db="EMBL/GenBank/DDBJ databases">
        <title>Large-scale comparative analyses of tick genomes elucidate their genetic diversity and vector capacities.</title>
        <authorList>
            <person name="Jia N."/>
            <person name="Wang J."/>
            <person name="Shi W."/>
            <person name="Du L."/>
            <person name="Sun Y."/>
            <person name="Zhan W."/>
            <person name="Jiang J."/>
            <person name="Wang Q."/>
            <person name="Zhang B."/>
            <person name="Ji P."/>
            <person name="Sakyi L.B."/>
            <person name="Cui X."/>
            <person name="Yuan T."/>
            <person name="Jiang B."/>
            <person name="Yang W."/>
            <person name="Lam T.T.-Y."/>
            <person name="Chang Q."/>
            <person name="Ding S."/>
            <person name="Wang X."/>
            <person name="Zhu J."/>
            <person name="Ruan X."/>
            <person name="Zhao L."/>
            <person name="Wei J."/>
            <person name="Que T."/>
            <person name="Du C."/>
            <person name="Cheng J."/>
            <person name="Dai P."/>
            <person name="Han X."/>
            <person name="Huang E."/>
            <person name="Gao Y."/>
            <person name="Liu J."/>
            <person name="Shao H."/>
            <person name="Ye R."/>
            <person name="Li L."/>
            <person name="Wei W."/>
            <person name="Wang X."/>
            <person name="Wang C."/>
            <person name="Yang T."/>
            <person name="Huo Q."/>
            <person name="Li W."/>
            <person name="Guo W."/>
            <person name="Chen H."/>
            <person name="Zhou L."/>
            <person name="Ni X."/>
            <person name="Tian J."/>
            <person name="Zhou Y."/>
            <person name="Sheng Y."/>
            <person name="Liu T."/>
            <person name="Pan Y."/>
            <person name="Xia L."/>
            <person name="Li J."/>
            <person name="Zhao F."/>
            <person name="Cao W."/>
        </authorList>
    </citation>
    <scope>NUCLEOTIDE SEQUENCE</scope>
    <source>
        <strain evidence="1">Dsil-2018</strain>
    </source>
</reference>
<protein>
    <submittedName>
        <fullName evidence="1">Uncharacterized protein</fullName>
    </submittedName>
</protein>
<dbReference type="Proteomes" id="UP000821865">
    <property type="component" value="Chromosome 10"/>
</dbReference>
<proteinExistence type="predicted"/>
<evidence type="ECO:0000313" key="2">
    <source>
        <dbReference type="Proteomes" id="UP000821865"/>
    </source>
</evidence>
<keyword evidence="2" id="KW-1185">Reference proteome</keyword>
<dbReference type="EMBL" id="CM023479">
    <property type="protein sequence ID" value="KAH7975151.1"/>
    <property type="molecule type" value="Genomic_DNA"/>
</dbReference>
<gene>
    <name evidence="1" type="ORF">HPB49_024431</name>
</gene>
<organism evidence="1 2">
    <name type="scientific">Dermacentor silvarum</name>
    <name type="common">Tick</name>
    <dbReference type="NCBI Taxonomy" id="543639"/>
    <lineage>
        <taxon>Eukaryota</taxon>
        <taxon>Metazoa</taxon>
        <taxon>Ecdysozoa</taxon>
        <taxon>Arthropoda</taxon>
        <taxon>Chelicerata</taxon>
        <taxon>Arachnida</taxon>
        <taxon>Acari</taxon>
        <taxon>Parasitiformes</taxon>
        <taxon>Ixodida</taxon>
        <taxon>Ixodoidea</taxon>
        <taxon>Ixodidae</taxon>
        <taxon>Rhipicephalinae</taxon>
        <taxon>Dermacentor</taxon>
    </lineage>
</organism>
<name>A0ACB8DS04_DERSI</name>